<dbReference type="GeneID" id="130511653"/>
<keyword evidence="2" id="KW-1185">Reference proteome</keyword>
<gene>
    <name evidence="3" type="primary">LOC130511653</name>
</gene>
<dbReference type="InterPro" id="IPR026960">
    <property type="entry name" value="RVT-Znf"/>
</dbReference>
<protein>
    <submittedName>
        <fullName evidence="3">Uncharacterized protein LOC130511653</fullName>
    </submittedName>
</protein>
<dbReference type="RefSeq" id="XP_056864958.1">
    <property type="nucleotide sequence ID" value="XM_057008978.1"/>
</dbReference>
<dbReference type="CDD" id="cd06222">
    <property type="entry name" value="RNase_H_like"/>
    <property type="match status" value="1"/>
</dbReference>
<dbReference type="Pfam" id="PF00078">
    <property type="entry name" value="RVT_1"/>
    <property type="match status" value="1"/>
</dbReference>
<dbReference type="InterPro" id="IPR036397">
    <property type="entry name" value="RNaseH_sf"/>
</dbReference>
<evidence type="ECO:0000313" key="2">
    <source>
        <dbReference type="Proteomes" id="UP000504610"/>
    </source>
</evidence>
<sequence length="809" mass="92575">MIAQEMFHALRTKPSGRNKRMAIKTDMSKAYDRMEWSFIDAVMRKMGFSETWITWIMRCITSVQYKVLMNGQPRGNIIPGRGLRQGDPLSPFIFILCTEALVSLLNHAENQGKITGMRVTRACPSVSHLLFADDSLFFCKAEPRECEEVMKVIRIYGKASGQCINFDKSSLLFGKRINATTRQEIKDVLGIQNDGGMGTYLGIPEDISGSKCKLFAFLKDKLMHRVNGWTGRWLSKGGKEVLIKSILLALPTYVMSTFLLPLEICEKLASAIAQFWWSSNPPKRGIHWSKWEKVCLPREEGGIGFRMIHEFNLALLAKQLWRLTQTPDSLVARVLRGRYYRLSSPLRVNSVNSPSYVWISISAARELLLLGIRQKIHSGYEVKVWEDPWIPMTPARPAIPIAPVMHPNMRVSDLINQELKEWDVDLLEQYVSPADIPLIRSLAISTTHRPDTFCWSFTKNGQYTVKSGYWVAQNLLKDADEKQVLEPSITKLQAFAWKIKAPKKICHLIWQLLTGQVAVTRNLVRRNIRCDNYCPRCGEPEESVTHAIFECPPALQVWLHSSTPTSPAVFPTPSIYTSMNYLFWEKNGTFEPDQDRDPYPWLIWYIWKARNDKLFRGIDRDPLELVRYAESECQAWFNANETIPPVVQESNAEEPQVISLGNICLLDGSWTSQAQFSGCGWVWLDSRGVTKLMGSQNIPRRESALHSEVGALRWAMENMLQHSICQNFGTDCKDLIAMIKEPHAWPSFATELERIETLLICFPDFKISYIPRARNQISDFLAKTARSFHRKLHFIGCSIPVWLPRPPQA</sequence>
<dbReference type="SUPFAM" id="SSF53098">
    <property type="entry name" value="Ribonuclease H-like"/>
    <property type="match status" value="1"/>
</dbReference>
<dbReference type="InterPro" id="IPR044730">
    <property type="entry name" value="RNase_H-like_dom_plant"/>
</dbReference>
<dbReference type="Gene3D" id="3.30.420.10">
    <property type="entry name" value="Ribonuclease H-like superfamily/Ribonuclease H"/>
    <property type="match status" value="1"/>
</dbReference>
<dbReference type="GO" id="GO:0004523">
    <property type="term" value="F:RNA-DNA hybrid ribonuclease activity"/>
    <property type="evidence" value="ECO:0007669"/>
    <property type="project" value="InterPro"/>
</dbReference>
<reference evidence="2" key="1">
    <citation type="journal article" date="2019" name="Database">
        <title>The radish genome database (RadishGD): an integrated information resource for radish genomics.</title>
        <authorList>
            <person name="Yu H.J."/>
            <person name="Baek S."/>
            <person name="Lee Y.J."/>
            <person name="Cho A."/>
            <person name="Mun J.H."/>
        </authorList>
    </citation>
    <scope>NUCLEOTIDE SEQUENCE [LARGE SCALE GENOMIC DNA]</scope>
    <source>
        <strain evidence="2">cv. WK10039</strain>
    </source>
</reference>
<dbReference type="InterPro" id="IPR000477">
    <property type="entry name" value="RT_dom"/>
</dbReference>
<evidence type="ECO:0000313" key="3">
    <source>
        <dbReference type="RefSeq" id="XP_056864958.1"/>
    </source>
</evidence>
<dbReference type="AlphaFoldDB" id="A0A9W3DMN6"/>
<dbReference type="PROSITE" id="PS50878">
    <property type="entry name" value="RT_POL"/>
    <property type="match status" value="1"/>
</dbReference>
<dbReference type="PANTHER" id="PTHR33116">
    <property type="entry name" value="REVERSE TRANSCRIPTASE ZINC-BINDING DOMAIN-CONTAINING PROTEIN-RELATED-RELATED"/>
    <property type="match status" value="1"/>
</dbReference>
<dbReference type="GO" id="GO:0003676">
    <property type="term" value="F:nucleic acid binding"/>
    <property type="evidence" value="ECO:0007669"/>
    <property type="project" value="InterPro"/>
</dbReference>
<proteinExistence type="predicted"/>
<dbReference type="PANTHER" id="PTHR33116:SF86">
    <property type="entry name" value="REVERSE TRANSCRIPTASE DOMAIN-CONTAINING PROTEIN"/>
    <property type="match status" value="1"/>
</dbReference>
<dbReference type="Pfam" id="PF13966">
    <property type="entry name" value="zf-RVT"/>
    <property type="match status" value="1"/>
</dbReference>
<organism evidence="2 3">
    <name type="scientific">Raphanus sativus</name>
    <name type="common">Radish</name>
    <name type="synonym">Raphanus raphanistrum var. sativus</name>
    <dbReference type="NCBI Taxonomy" id="3726"/>
    <lineage>
        <taxon>Eukaryota</taxon>
        <taxon>Viridiplantae</taxon>
        <taxon>Streptophyta</taxon>
        <taxon>Embryophyta</taxon>
        <taxon>Tracheophyta</taxon>
        <taxon>Spermatophyta</taxon>
        <taxon>Magnoliopsida</taxon>
        <taxon>eudicotyledons</taxon>
        <taxon>Gunneridae</taxon>
        <taxon>Pentapetalae</taxon>
        <taxon>rosids</taxon>
        <taxon>malvids</taxon>
        <taxon>Brassicales</taxon>
        <taxon>Brassicaceae</taxon>
        <taxon>Brassiceae</taxon>
        <taxon>Raphanus</taxon>
    </lineage>
</organism>
<evidence type="ECO:0000259" key="1">
    <source>
        <dbReference type="PROSITE" id="PS50878"/>
    </source>
</evidence>
<name>A0A9W3DMN6_RAPSA</name>
<dbReference type="Pfam" id="PF13456">
    <property type="entry name" value="RVT_3"/>
    <property type="match status" value="1"/>
</dbReference>
<dbReference type="KEGG" id="rsz:130511653"/>
<dbReference type="InterPro" id="IPR012337">
    <property type="entry name" value="RNaseH-like_sf"/>
</dbReference>
<dbReference type="SUPFAM" id="SSF56672">
    <property type="entry name" value="DNA/RNA polymerases"/>
    <property type="match status" value="1"/>
</dbReference>
<dbReference type="OrthoDB" id="1102184at2759"/>
<dbReference type="InterPro" id="IPR043502">
    <property type="entry name" value="DNA/RNA_pol_sf"/>
</dbReference>
<dbReference type="Proteomes" id="UP000504610">
    <property type="component" value="Chromosome 4"/>
</dbReference>
<reference evidence="3" key="2">
    <citation type="submission" date="2025-08" db="UniProtKB">
        <authorList>
            <consortium name="RefSeq"/>
        </authorList>
    </citation>
    <scope>IDENTIFICATION</scope>
    <source>
        <tissue evidence="3">Leaf</tissue>
    </source>
</reference>
<accession>A0A9W3DMN6</accession>
<dbReference type="InterPro" id="IPR002156">
    <property type="entry name" value="RNaseH_domain"/>
</dbReference>
<feature type="domain" description="Reverse transcriptase" evidence="1">
    <location>
        <begin position="1"/>
        <end position="193"/>
    </location>
</feature>